<evidence type="ECO:0000256" key="4">
    <source>
        <dbReference type="ARBA" id="ARBA00023172"/>
    </source>
</evidence>
<dbReference type="PROSITE" id="PS51898">
    <property type="entry name" value="TYR_RECOMBINASE"/>
    <property type="match status" value="1"/>
</dbReference>
<evidence type="ECO:0000256" key="3">
    <source>
        <dbReference type="ARBA" id="ARBA00023125"/>
    </source>
</evidence>
<comment type="caution">
    <text evidence="6">The sequence shown here is derived from an EMBL/GenBank/DDBJ whole genome shotgun (WGS) entry which is preliminary data.</text>
</comment>
<dbReference type="InterPro" id="IPR011010">
    <property type="entry name" value="DNA_brk_join_enz"/>
</dbReference>
<dbReference type="GO" id="GO:0015074">
    <property type="term" value="P:DNA integration"/>
    <property type="evidence" value="ECO:0007669"/>
    <property type="project" value="UniProtKB-KW"/>
</dbReference>
<dbReference type="Gene3D" id="1.10.443.10">
    <property type="entry name" value="Intergrase catalytic core"/>
    <property type="match status" value="1"/>
</dbReference>
<comment type="similarity">
    <text evidence="1">Belongs to the 'phage' integrase family.</text>
</comment>
<dbReference type="PANTHER" id="PTHR30349:SF64">
    <property type="entry name" value="PROPHAGE INTEGRASE INTD-RELATED"/>
    <property type="match status" value="1"/>
</dbReference>
<dbReference type="Pfam" id="PF00589">
    <property type="entry name" value="Phage_integrase"/>
    <property type="match status" value="1"/>
</dbReference>
<evidence type="ECO:0000259" key="5">
    <source>
        <dbReference type="PROSITE" id="PS51898"/>
    </source>
</evidence>
<dbReference type="GO" id="GO:0006310">
    <property type="term" value="P:DNA recombination"/>
    <property type="evidence" value="ECO:0007669"/>
    <property type="project" value="UniProtKB-KW"/>
</dbReference>
<sequence>MRVHLKGIHTVRSKGRIYHYAWRGGPQIKAKPGSPEFIQQYNVAQAERKKLPTNCLFTLIAEFKASSEFPRGAATQKEYRRYLAIVEEKFGTMPLKAAEDRRARGMFMEWRDTMKATPRKADYAWTVLARVLSFGKERGRITTNVCEGGGRLYEARRQEKIWTPDHISRFIAKAPTELHLALVLALWTGQRQGDLLKLRWSDFQDGRLRVFQNKGQKRVVIPVGDTLAKWLERTPTRALTILTGQRGRPWTGDGFRTEWGKACERAGIDDVTFHDLRGTAVTRLAKAGCSVAEIASLTGHALKDAQAILDAHYLGGAAGVGRSRYGEA</sequence>
<dbReference type="InterPro" id="IPR050090">
    <property type="entry name" value="Tyrosine_recombinase_XerCD"/>
</dbReference>
<protein>
    <submittedName>
        <fullName evidence="6">Integrase</fullName>
    </submittedName>
</protein>
<feature type="domain" description="Tyr recombinase" evidence="5">
    <location>
        <begin position="157"/>
        <end position="326"/>
    </location>
</feature>
<dbReference type="GO" id="GO:0003677">
    <property type="term" value="F:DNA binding"/>
    <property type="evidence" value="ECO:0007669"/>
    <property type="project" value="UniProtKB-KW"/>
</dbReference>
<dbReference type="Gene3D" id="1.10.150.130">
    <property type="match status" value="1"/>
</dbReference>
<accession>A0A512C1L9</accession>
<name>A0A512C1L9_9HYPH</name>
<dbReference type="RefSeq" id="WP_246690521.1">
    <property type="nucleotide sequence ID" value="NZ_BJYU01000149.1"/>
</dbReference>
<dbReference type="AlphaFoldDB" id="A0A512C1L9"/>
<keyword evidence="4" id="KW-0233">DNA recombination</keyword>
<gene>
    <name evidence="6" type="ORF">MAE02_57650</name>
</gene>
<keyword evidence="3" id="KW-0238">DNA-binding</keyword>
<dbReference type="Proteomes" id="UP000321085">
    <property type="component" value="Unassembled WGS sequence"/>
</dbReference>
<evidence type="ECO:0000256" key="2">
    <source>
        <dbReference type="ARBA" id="ARBA00022908"/>
    </source>
</evidence>
<reference evidence="6 7" key="1">
    <citation type="submission" date="2019-07" db="EMBL/GenBank/DDBJ databases">
        <title>Whole genome shotgun sequence of Microvirga aerophila NBRC 106136.</title>
        <authorList>
            <person name="Hosoyama A."/>
            <person name="Uohara A."/>
            <person name="Ohji S."/>
            <person name="Ichikawa N."/>
        </authorList>
    </citation>
    <scope>NUCLEOTIDE SEQUENCE [LARGE SCALE GENOMIC DNA]</scope>
    <source>
        <strain evidence="6 7">NBRC 106136</strain>
    </source>
</reference>
<dbReference type="PANTHER" id="PTHR30349">
    <property type="entry name" value="PHAGE INTEGRASE-RELATED"/>
    <property type="match status" value="1"/>
</dbReference>
<evidence type="ECO:0000313" key="7">
    <source>
        <dbReference type="Proteomes" id="UP000321085"/>
    </source>
</evidence>
<evidence type="ECO:0000256" key="1">
    <source>
        <dbReference type="ARBA" id="ARBA00008857"/>
    </source>
</evidence>
<dbReference type="InterPro" id="IPR010998">
    <property type="entry name" value="Integrase_recombinase_N"/>
</dbReference>
<evidence type="ECO:0000313" key="6">
    <source>
        <dbReference type="EMBL" id="GEO18069.1"/>
    </source>
</evidence>
<dbReference type="InterPro" id="IPR013762">
    <property type="entry name" value="Integrase-like_cat_sf"/>
</dbReference>
<dbReference type="EMBL" id="BJYU01000149">
    <property type="protein sequence ID" value="GEO18069.1"/>
    <property type="molecule type" value="Genomic_DNA"/>
</dbReference>
<keyword evidence="7" id="KW-1185">Reference proteome</keyword>
<dbReference type="SUPFAM" id="SSF56349">
    <property type="entry name" value="DNA breaking-rejoining enzymes"/>
    <property type="match status" value="1"/>
</dbReference>
<keyword evidence="2" id="KW-0229">DNA integration</keyword>
<proteinExistence type="inferred from homology"/>
<organism evidence="6 7">
    <name type="scientific">Microvirga aerophila</name>
    <dbReference type="NCBI Taxonomy" id="670291"/>
    <lineage>
        <taxon>Bacteria</taxon>
        <taxon>Pseudomonadati</taxon>
        <taxon>Pseudomonadota</taxon>
        <taxon>Alphaproteobacteria</taxon>
        <taxon>Hyphomicrobiales</taxon>
        <taxon>Methylobacteriaceae</taxon>
        <taxon>Microvirga</taxon>
    </lineage>
</organism>
<dbReference type="InterPro" id="IPR002104">
    <property type="entry name" value="Integrase_catalytic"/>
</dbReference>